<dbReference type="Pfam" id="PF02518">
    <property type="entry name" value="HATPase_c"/>
    <property type="match status" value="1"/>
</dbReference>
<keyword evidence="5" id="KW-0418">Kinase</keyword>
<dbReference type="SMART" id="SM00388">
    <property type="entry name" value="HisKA"/>
    <property type="match status" value="1"/>
</dbReference>
<dbReference type="PANTHER" id="PTHR43711">
    <property type="entry name" value="TWO-COMPONENT HISTIDINE KINASE"/>
    <property type="match status" value="1"/>
</dbReference>
<evidence type="ECO:0000256" key="3">
    <source>
        <dbReference type="ARBA" id="ARBA00022553"/>
    </source>
</evidence>
<dbReference type="RefSeq" id="WP_344699512.1">
    <property type="nucleotide sequence ID" value="NZ_BAABBM010000001.1"/>
</dbReference>
<evidence type="ECO:0000256" key="2">
    <source>
        <dbReference type="ARBA" id="ARBA00012438"/>
    </source>
</evidence>
<keyword evidence="9" id="KW-1185">Reference proteome</keyword>
<evidence type="ECO:0000256" key="6">
    <source>
        <dbReference type="ARBA" id="ARBA00023012"/>
    </source>
</evidence>
<keyword evidence="3" id="KW-0597">Phosphoprotein</keyword>
<evidence type="ECO:0000256" key="5">
    <source>
        <dbReference type="ARBA" id="ARBA00022777"/>
    </source>
</evidence>
<dbReference type="Gene3D" id="1.10.287.130">
    <property type="match status" value="1"/>
</dbReference>
<dbReference type="SUPFAM" id="SSF55874">
    <property type="entry name" value="ATPase domain of HSP90 chaperone/DNA topoisomerase II/histidine kinase"/>
    <property type="match status" value="1"/>
</dbReference>
<dbReference type="InterPro" id="IPR036097">
    <property type="entry name" value="HisK_dim/P_sf"/>
</dbReference>
<dbReference type="SMART" id="SM00387">
    <property type="entry name" value="HATPase_c"/>
    <property type="match status" value="1"/>
</dbReference>
<keyword evidence="4" id="KW-0808">Transferase</keyword>
<dbReference type="InterPro" id="IPR003661">
    <property type="entry name" value="HisK_dim/P_dom"/>
</dbReference>
<evidence type="ECO:0000259" key="7">
    <source>
        <dbReference type="PROSITE" id="PS50109"/>
    </source>
</evidence>
<reference evidence="9" key="1">
    <citation type="journal article" date="2019" name="Int. J. Syst. Evol. Microbiol.">
        <title>The Global Catalogue of Microorganisms (GCM) 10K type strain sequencing project: providing services to taxonomists for standard genome sequencing and annotation.</title>
        <authorList>
            <consortium name="The Broad Institute Genomics Platform"/>
            <consortium name="The Broad Institute Genome Sequencing Center for Infectious Disease"/>
            <person name="Wu L."/>
            <person name="Ma J."/>
        </authorList>
    </citation>
    <scope>NUCLEOTIDE SEQUENCE [LARGE SCALE GENOMIC DNA]</scope>
    <source>
        <strain evidence="9">JCM 17543</strain>
    </source>
</reference>
<evidence type="ECO:0000256" key="4">
    <source>
        <dbReference type="ARBA" id="ARBA00022679"/>
    </source>
</evidence>
<dbReference type="PANTHER" id="PTHR43711:SF1">
    <property type="entry name" value="HISTIDINE KINASE 1"/>
    <property type="match status" value="1"/>
</dbReference>
<name>A0ABP7LJW2_9SPHN</name>
<dbReference type="InterPro" id="IPR050736">
    <property type="entry name" value="Sensor_HK_Regulatory"/>
</dbReference>
<dbReference type="PROSITE" id="PS50109">
    <property type="entry name" value="HIS_KIN"/>
    <property type="match status" value="1"/>
</dbReference>
<comment type="caution">
    <text evidence="8">The sequence shown here is derived from an EMBL/GenBank/DDBJ whole genome shotgun (WGS) entry which is preliminary data.</text>
</comment>
<dbReference type="Pfam" id="PF00512">
    <property type="entry name" value="HisKA"/>
    <property type="match status" value="1"/>
</dbReference>
<dbReference type="CDD" id="cd00082">
    <property type="entry name" value="HisKA"/>
    <property type="match status" value="1"/>
</dbReference>
<sequence length="335" mass="36280">MAESSPDDRALVDALDEPALVVEGSIVRLANPPAQKLLGRGIEGRDVRLAIRHPQALELILGRDSGAIDAVGIAEPGRSWRLLIRQLGRGRALVRMIDRSDAVSAEKMRVDFVANASHELRTPLSTVLGYAETLADESDLPSELRLKFGGTIRDEAGRMLRIIEDLMSLSRIEADRFVAPSETVDLGQVVATCVSNASVVRNGRKCEFAVKIAPDLPMVRGDPGLLTQVFDNLLSNAVRYGCDRADAKVEVSTARHGRWVTVAVTDHGAGIPREHLPRVTERFYRVDAARSRESGGTGLGLAIVKHIVERHRGSLEIKSTVGVGTTVTVKIPVEA</sequence>
<dbReference type="PRINTS" id="PR00344">
    <property type="entry name" value="BCTRLSENSOR"/>
</dbReference>
<dbReference type="InterPro" id="IPR003594">
    <property type="entry name" value="HATPase_dom"/>
</dbReference>
<protein>
    <recommendedName>
        <fullName evidence="2">histidine kinase</fullName>
        <ecNumber evidence="2">2.7.13.3</ecNumber>
    </recommendedName>
</protein>
<organism evidence="8 9">
    <name type="scientific">Sphingomonas limnosediminicola</name>
    <dbReference type="NCBI Taxonomy" id="940133"/>
    <lineage>
        <taxon>Bacteria</taxon>
        <taxon>Pseudomonadati</taxon>
        <taxon>Pseudomonadota</taxon>
        <taxon>Alphaproteobacteria</taxon>
        <taxon>Sphingomonadales</taxon>
        <taxon>Sphingomonadaceae</taxon>
        <taxon>Sphingomonas</taxon>
    </lineage>
</organism>
<evidence type="ECO:0000313" key="9">
    <source>
        <dbReference type="Proteomes" id="UP001500827"/>
    </source>
</evidence>
<gene>
    <name evidence="8" type="ORF">GCM10022276_19640</name>
</gene>
<dbReference type="Proteomes" id="UP001500827">
    <property type="component" value="Unassembled WGS sequence"/>
</dbReference>
<dbReference type="InterPro" id="IPR036890">
    <property type="entry name" value="HATPase_C_sf"/>
</dbReference>
<dbReference type="SUPFAM" id="SSF47384">
    <property type="entry name" value="Homodimeric domain of signal transducing histidine kinase"/>
    <property type="match status" value="1"/>
</dbReference>
<feature type="domain" description="Histidine kinase" evidence="7">
    <location>
        <begin position="115"/>
        <end position="335"/>
    </location>
</feature>
<dbReference type="InterPro" id="IPR005467">
    <property type="entry name" value="His_kinase_dom"/>
</dbReference>
<dbReference type="Gene3D" id="3.30.565.10">
    <property type="entry name" value="Histidine kinase-like ATPase, C-terminal domain"/>
    <property type="match status" value="1"/>
</dbReference>
<dbReference type="InterPro" id="IPR004358">
    <property type="entry name" value="Sig_transdc_His_kin-like_C"/>
</dbReference>
<dbReference type="EC" id="2.7.13.3" evidence="2"/>
<proteinExistence type="predicted"/>
<dbReference type="CDD" id="cd00075">
    <property type="entry name" value="HATPase"/>
    <property type="match status" value="1"/>
</dbReference>
<keyword evidence="6" id="KW-0902">Two-component regulatory system</keyword>
<dbReference type="EMBL" id="BAABBM010000001">
    <property type="protein sequence ID" value="GAA3900898.1"/>
    <property type="molecule type" value="Genomic_DNA"/>
</dbReference>
<evidence type="ECO:0000256" key="1">
    <source>
        <dbReference type="ARBA" id="ARBA00000085"/>
    </source>
</evidence>
<comment type="catalytic activity">
    <reaction evidence="1">
        <text>ATP + protein L-histidine = ADP + protein N-phospho-L-histidine.</text>
        <dbReference type="EC" id="2.7.13.3"/>
    </reaction>
</comment>
<evidence type="ECO:0000313" key="8">
    <source>
        <dbReference type="EMBL" id="GAA3900898.1"/>
    </source>
</evidence>
<accession>A0ABP7LJW2</accession>